<name>A0ABU0BMW0_9HYPH</name>
<evidence type="ECO:0000313" key="2">
    <source>
        <dbReference type="Proteomes" id="UP001230207"/>
    </source>
</evidence>
<dbReference type="EMBL" id="JAUSVF010000001">
    <property type="protein sequence ID" value="MDQ0319253.1"/>
    <property type="molecule type" value="Genomic_DNA"/>
</dbReference>
<evidence type="ECO:0000313" key="1">
    <source>
        <dbReference type="EMBL" id="MDQ0319253.1"/>
    </source>
</evidence>
<accession>A0ABU0BMW0</accession>
<proteinExistence type="predicted"/>
<organism evidence="1 2">
    <name type="scientific">Pararhizobium capsulatum DSM 1112</name>
    <dbReference type="NCBI Taxonomy" id="1121113"/>
    <lineage>
        <taxon>Bacteria</taxon>
        <taxon>Pseudomonadati</taxon>
        <taxon>Pseudomonadota</taxon>
        <taxon>Alphaproteobacteria</taxon>
        <taxon>Hyphomicrobiales</taxon>
        <taxon>Rhizobiaceae</taxon>
        <taxon>Rhizobium/Agrobacterium group</taxon>
        <taxon>Pararhizobium</taxon>
    </lineage>
</organism>
<keyword evidence="2" id="KW-1185">Reference proteome</keyword>
<gene>
    <name evidence="1" type="ORF">QO002_001391</name>
</gene>
<sequence>MKRQAMVHGGEAVGALIPDAGRFRFVAVKFSVWALDGRFYDSPEMAQRAVSAHFAGDLPGLAAVESLSEDAVA</sequence>
<dbReference type="RefSeq" id="WP_307227992.1">
    <property type="nucleotide sequence ID" value="NZ_JAUSVF010000001.1"/>
</dbReference>
<protein>
    <submittedName>
        <fullName evidence="1">Uncharacterized protein (DUF934 family)</fullName>
    </submittedName>
</protein>
<dbReference type="Proteomes" id="UP001230207">
    <property type="component" value="Unassembled WGS sequence"/>
</dbReference>
<reference evidence="1 2" key="1">
    <citation type="submission" date="2023-07" db="EMBL/GenBank/DDBJ databases">
        <title>Genomic Encyclopedia of Type Strains, Phase IV (KMG-IV): sequencing the most valuable type-strain genomes for metagenomic binning, comparative biology and taxonomic classification.</title>
        <authorList>
            <person name="Goeker M."/>
        </authorList>
    </citation>
    <scope>NUCLEOTIDE SEQUENCE [LARGE SCALE GENOMIC DNA]</scope>
    <source>
        <strain evidence="1 2">DSM 1112</strain>
    </source>
</reference>
<comment type="caution">
    <text evidence="1">The sequence shown here is derived from an EMBL/GenBank/DDBJ whole genome shotgun (WGS) entry which is preliminary data.</text>
</comment>